<protein>
    <recommendedName>
        <fullName evidence="3 10">sn-glycerol-3-phosphate transport system permease protein UgpE</fullName>
    </recommendedName>
</protein>
<comment type="function">
    <text evidence="10">Part of the ABC transporter complex UgpBAEC involved in sn-glycerol-3-phosphate (G3P) import. Probably responsible for the translocation of the substrate across the membrane.</text>
</comment>
<evidence type="ECO:0000256" key="1">
    <source>
        <dbReference type="ARBA" id="ARBA00004651"/>
    </source>
</evidence>
<evidence type="ECO:0000256" key="3">
    <source>
        <dbReference type="ARBA" id="ARBA00020515"/>
    </source>
</evidence>
<evidence type="ECO:0000313" key="13">
    <source>
        <dbReference type="Proteomes" id="UP000003635"/>
    </source>
</evidence>
<dbReference type="OrthoDB" id="9815445at2"/>
<evidence type="ECO:0000259" key="11">
    <source>
        <dbReference type="PROSITE" id="PS50928"/>
    </source>
</evidence>
<feature type="transmembrane region" description="Helical" evidence="9">
    <location>
        <begin position="251"/>
        <end position="270"/>
    </location>
</feature>
<dbReference type="RefSeq" id="WP_007256178.1">
    <property type="nucleotide sequence ID" value="NZ_CH724108.1"/>
</dbReference>
<dbReference type="STRING" id="314256.OG2516_13064"/>
<sequence>MSQTHTTFRAAEARRRWIGGAVAILVTGVVFVLPFLFALLQASKTQADASTLSFSWPTEWQLWSNLVAVIQVRDYQLLLAFFNSTVITVASVTGLVVFASMVGYILQRRQSRWNGLINFLVLAGLMIPPAVVPTIWLLQQLELFKTLHGMVLIEIAYNLSFSILLYRAFVATIPRELDEAARMDGAKPWQTFFRVIFPLLKPVTVTNIVVQSIAIFNDFVNPLYYLPGKDNVTVQLTLYNFQSQFETQYNLLFSNVLLVTIPPLIVFVFFNRQIVAGMTAGAVKG</sequence>
<reference evidence="12 13" key="1">
    <citation type="journal article" date="2010" name="J. Bacteriol.">
        <title>Genome sequences of Oceanicola granulosus HTCC2516(T) and Oceanicola batsensis HTCC2597(TDelta).</title>
        <authorList>
            <person name="Thrash J.C."/>
            <person name="Cho J.C."/>
            <person name="Vergin K.L."/>
            <person name="Giovannoni S.J."/>
        </authorList>
    </citation>
    <scope>NUCLEOTIDE SEQUENCE [LARGE SCALE GENOMIC DNA]</scope>
    <source>
        <strain evidence="13">ATCC BAA-861 / DSM 15982 / KCTC 12143 / HTCC2516</strain>
    </source>
</reference>
<evidence type="ECO:0000256" key="6">
    <source>
        <dbReference type="ARBA" id="ARBA00022692"/>
    </source>
</evidence>
<dbReference type="GO" id="GO:0005886">
    <property type="term" value="C:plasma membrane"/>
    <property type="evidence" value="ECO:0007669"/>
    <property type="project" value="UniProtKB-SubCell"/>
</dbReference>
<comment type="subunit">
    <text evidence="2 10">The complex is composed of two ATP-binding proteins (UgpC), two transmembrane proteins (UgpA and UgpE) and a solute-binding protein (UgpB).</text>
</comment>
<keyword evidence="10" id="KW-0997">Cell inner membrane</keyword>
<comment type="similarity">
    <text evidence="9">Belongs to the binding-protein-dependent transport system permease family.</text>
</comment>
<dbReference type="GO" id="GO:0055085">
    <property type="term" value="P:transmembrane transport"/>
    <property type="evidence" value="ECO:0007669"/>
    <property type="project" value="InterPro"/>
</dbReference>
<gene>
    <name evidence="10" type="primary">ugpE</name>
    <name evidence="12" type="ORF">OG2516_13064</name>
</gene>
<dbReference type="HOGENOM" id="CLU_016047_1_2_5"/>
<keyword evidence="8 9" id="KW-0472">Membrane</keyword>
<feature type="transmembrane region" description="Helical" evidence="9">
    <location>
        <begin position="191"/>
        <end position="216"/>
    </location>
</feature>
<dbReference type="Gene3D" id="1.10.3720.10">
    <property type="entry name" value="MetI-like"/>
    <property type="match status" value="1"/>
</dbReference>
<dbReference type="PANTHER" id="PTHR43744">
    <property type="entry name" value="ABC TRANSPORTER PERMEASE PROTEIN MG189-RELATED-RELATED"/>
    <property type="match status" value="1"/>
</dbReference>
<evidence type="ECO:0000256" key="7">
    <source>
        <dbReference type="ARBA" id="ARBA00022989"/>
    </source>
</evidence>
<dbReference type="SUPFAM" id="SSF161098">
    <property type="entry name" value="MetI-like"/>
    <property type="match status" value="1"/>
</dbReference>
<dbReference type="EMBL" id="AAOT01000007">
    <property type="protein sequence ID" value="EAR51956.1"/>
    <property type="molecule type" value="Genomic_DNA"/>
</dbReference>
<keyword evidence="13" id="KW-1185">Reference proteome</keyword>
<feature type="transmembrane region" description="Helical" evidence="9">
    <location>
        <begin position="21"/>
        <end position="40"/>
    </location>
</feature>
<name>Q2CH55_OCEGH</name>
<dbReference type="Proteomes" id="UP000003635">
    <property type="component" value="Unassembled WGS sequence"/>
</dbReference>
<comment type="subcellular location">
    <subcellularLocation>
        <location evidence="10">Cell inner membrane</location>
        <topology evidence="10">Multi-pass membrane protein</topology>
    </subcellularLocation>
    <subcellularLocation>
        <location evidence="1 9">Cell membrane</location>
        <topology evidence="1 9">Multi-pass membrane protein</topology>
    </subcellularLocation>
</comment>
<dbReference type="PANTHER" id="PTHR43744:SF8">
    <property type="entry name" value="SN-GLYCEROL-3-PHOSPHATE TRANSPORT SYSTEM PERMEASE PROTEIN UGPE"/>
    <property type="match status" value="1"/>
</dbReference>
<feature type="domain" description="ABC transmembrane type-1" evidence="11">
    <location>
        <begin position="81"/>
        <end position="270"/>
    </location>
</feature>
<keyword evidence="6 9" id="KW-0812">Transmembrane</keyword>
<feature type="transmembrane region" description="Helical" evidence="9">
    <location>
        <begin position="150"/>
        <end position="170"/>
    </location>
</feature>
<keyword evidence="7 9" id="KW-1133">Transmembrane helix</keyword>
<comment type="caution">
    <text evidence="12">The sequence shown here is derived from an EMBL/GenBank/DDBJ whole genome shotgun (WGS) entry which is preliminary data.</text>
</comment>
<evidence type="ECO:0000256" key="2">
    <source>
        <dbReference type="ARBA" id="ARBA00011557"/>
    </source>
</evidence>
<feature type="transmembrane region" description="Helical" evidence="9">
    <location>
        <begin position="116"/>
        <end position="138"/>
    </location>
</feature>
<dbReference type="Pfam" id="PF00528">
    <property type="entry name" value="BPD_transp_1"/>
    <property type="match status" value="1"/>
</dbReference>
<dbReference type="InterPro" id="IPR000515">
    <property type="entry name" value="MetI-like"/>
</dbReference>
<dbReference type="PROSITE" id="PS50928">
    <property type="entry name" value="ABC_TM1"/>
    <property type="match status" value="1"/>
</dbReference>
<evidence type="ECO:0000256" key="10">
    <source>
        <dbReference type="RuleBase" id="RU363056"/>
    </source>
</evidence>
<dbReference type="InterPro" id="IPR035906">
    <property type="entry name" value="MetI-like_sf"/>
</dbReference>
<proteinExistence type="inferred from homology"/>
<evidence type="ECO:0000256" key="5">
    <source>
        <dbReference type="ARBA" id="ARBA00022475"/>
    </source>
</evidence>
<evidence type="ECO:0000313" key="12">
    <source>
        <dbReference type="EMBL" id="EAR51956.1"/>
    </source>
</evidence>
<organism evidence="12 13">
    <name type="scientific">Oceanicola granulosus (strain ATCC BAA-861 / DSM 15982 / KCTC 12143 / HTCC2516)</name>
    <dbReference type="NCBI Taxonomy" id="314256"/>
    <lineage>
        <taxon>Bacteria</taxon>
        <taxon>Pseudomonadati</taxon>
        <taxon>Pseudomonadota</taxon>
        <taxon>Alphaproteobacteria</taxon>
        <taxon>Rhodobacterales</taxon>
        <taxon>Roseobacteraceae</taxon>
        <taxon>Oceanicola</taxon>
    </lineage>
</organism>
<dbReference type="CDD" id="cd06261">
    <property type="entry name" value="TM_PBP2"/>
    <property type="match status" value="1"/>
</dbReference>
<evidence type="ECO:0000256" key="4">
    <source>
        <dbReference type="ARBA" id="ARBA00022448"/>
    </source>
</evidence>
<dbReference type="eggNOG" id="COG0395">
    <property type="taxonomic scope" value="Bacteria"/>
</dbReference>
<evidence type="ECO:0000256" key="8">
    <source>
        <dbReference type="ARBA" id="ARBA00023136"/>
    </source>
</evidence>
<accession>Q2CH55</accession>
<keyword evidence="5 10" id="KW-1003">Cell membrane</keyword>
<keyword evidence="4 9" id="KW-0813">Transport</keyword>
<feature type="transmembrane region" description="Helical" evidence="9">
    <location>
        <begin position="81"/>
        <end position="104"/>
    </location>
</feature>
<evidence type="ECO:0000256" key="9">
    <source>
        <dbReference type="RuleBase" id="RU363032"/>
    </source>
</evidence>
<dbReference type="AlphaFoldDB" id="Q2CH55"/>